<organism evidence="5 6">
    <name type="scientific">Solobacterium moorei</name>
    <dbReference type="NCBI Taxonomy" id="102148"/>
    <lineage>
        <taxon>Bacteria</taxon>
        <taxon>Bacillati</taxon>
        <taxon>Bacillota</taxon>
        <taxon>Erysipelotrichia</taxon>
        <taxon>Erysipelotrichales</taxon>
        <taxon>Erysipelotrichaceae</taxon>
        <taxon>Solobacterium</taxon>
    </lineage>
</organism>
<dbReference type="SMART" id="SM00342">
    <property type="entry name" value="HTH_ARAC"/>
    <property type="match status" value="1"/>
</dbReference>
<dbReference type="EMBL" id="QRWX01000001">
    <property type="protein sequence ID" value="RGT57720.1"/>
    <property type="molecule type" value="Genomic_DNA"/>
</dbReference>
<comment type="caution">
    <text evidence="5">The sequence shown here is derived from an EMBL/GenBank/DDBJ whole genome shotgun (WGS) entry which is preliminary data.</text>
</comment>
<dbReference type="SUPFAM" id="SSF46689">
    <property type="entry name" value="Homeodomain-like"/>
    <property type="match status" value="2"/>
</dbReference>
<sequence length="283" mass="33354">MNQELPLIIESESFDTYKQDELTHWHNSFELIEVVEGKFYCNVDGSEFLINKGNICIINRGRMHHIYTNDHDTFKCRKKTIIFNPDYFIKDQHIYEKYIRPLLEKDAFAHIQFNINKGIGLDIYSLMKEVEVLESEKPIGYELEEYSLIYKIIRYLYLAYESSKQNIHTTYDANVQIQRNMTSYIHENYSAKIGLDDIAEAGQVSKSTCIRLFHKYTGKSPIDFLNSYRLQVSAEQLANSSQQITEISFACGFGQPSYFNRLFLKEYNMTPNQYRKQHARMNS</sequence>
<dbReference type="InterPro" id="IPR018062">
    <property type="entry name" value="HTH_AraC-typ_CS"/>
</dbReference>
<dbReference type="GO" id="GO:0043565">
    <property type="term" value="F:sequence-specific DNA binding"/>
    <property type="evidence" value="ECO:0007669"/>
    <property type="project" value="InterPro"/>
</dbReference>
<dbReference type="InterPro" id="IPR003313">
    <property type="entry name" value="AraC-bd"/>
</dbReference>
<proteinExistence type="predicted"/>
<keyword evidence="2" id="KW-0238">DNA-binding</keyword>
<evidence type="ECO:0000313" key="5">
    <source>
        <dbReference type="EMBL" id="RGT57720.1"/>
    </source>
</evidence>
<dbReference type="RefSeq" id="WP_118764193.1">
    <property type="nucleotide sequence ID" value="NZ_CABJCF010000001.1"/>
</dbReference>
<evidence type="ECO:0000259" key="4">
    <source>
        <dbReference type="PROSITE" id="PS01124"/>
    </source>
</evidence>
<dbReference type="PANTHER" id="PTHR43280:SF28">
    <property type="entry name" value="HTH-TYPE TRANSCRIPTIONAL ACTIVATOR RHAS"/>
    <property type="match status" value="1"/>
</dbReference>
<gene>
    <name evidence="5" type="ORF">DWX20_01345</name>
</gene>
<feature type="domain" description="HTH araC/xylS-type" evidence="4">
    <location>
        <begin position="179"/>
        <end position="277"/>
    </location>
</feature>
<dbReference type="InterPro" id="IPR020449">
    <property type="entry name" value="Tscrpt_reg_AraC-type_HTH"/>
</dbReference>
<evidence type="ECO:0000256" key="3">
    <source>
        <dbReference type="ARBA" id="ARBA00023163"/>
    </source>
</evidence>
<evidence type="ECO:0000256" key="1">
    <source>
        <dbReference type="ARBA" id="ARBA00023015"/>
    </source>
</evidence>
<dbReference type="InterPro" id="IPR014710">
    <property type="entry name" value="RmlC-like_jellyroll"/>
</dbReference>
<evidence type="ECO:0000256" key="2">
    <source>
        <dbReference type="ARBA" id="ARBA00023125"/>
    </source>
</evidence>
<dbReference type="Gene3D" id="1.10.10.60">
    <property type="entry name" value="Homeodomain-like"/>
    <property type="match status" value="2"/>
</dbReference>
<reference evidence="5 6" key="1">
    <citation type="submission" date="2018-08" db="EMBL/GenBank/DDBJ databases">
        <title>A genome reference for cultivated species of the human gut microbiota.</title>
        <authorList>
            <person name="Zou Y."/>
            <person name="Xue W."/>
            <person name="Luo G."/>
        </authorList>
    </citation>
    <scope>NUCLEOTIDE SEQUENCE [LARGE SCALE GENOMIC DNA]</scope>
    <source>
        <strain evidence="5 6">AF18-46</strain>
    </source>
</reference>
<protein>
    <submittedName>
        <fullName evidence="5">AraC family transcriptional regulator</fullName>
    </submittedName>
</protein>
<keyword evidence="3" id="KW-0804">Transcription</keyword>
<dbReference type="Proteomes" id="UP000284731">
    <property type="component" value="Unassembled WGS sequence"/>
</dbReference>
<dbReference type="SUPFAM" id="SSF51215">
    <property type="entry name" value="Regulatory protein AraC"/>
    <property type="match status" value="1"/>
</dbReference>
<dbReference type="PANTHER" id="PTHR43280">
    <property type="entry name" value="ARAC-FAMILY TRANSCRIPTIONAL REGULATOR"/>
    <property type="match status" value="1"/>
</dbReference>
<accession>A0A412PHU1</accession>
<dbReference type="PROSITE" id="PS01124">
    <property type="entry name" value="HTH_ARAC_FAMILY_2"/>
    <property type="match status" value="1"/>
</dbReference>
<dbReference type="GO" id="GO:0003700">
    <property type="term" value="F:DNA-binding transcription factor activity"/>
    <property type="evidence" value="ECO:0007669"/>
    <property type="project" value="InterPro"/>
</dbReference>
<dbReference type="AlphaFoldDB" id="A0A412PHU1"/>
<dbReference type="InterPro" id="IPR018060">
    <property type="entry name" value="HTH_AraC"/>
</dbReference>
<dbReference type="Pfam" id="PF12833">
    <property type="entry name" value="HTH_18"/>
    <property type="match status" value="1"/>
</dbReference>
<name>A0A412PHU1_9FIRM</name>
<dbReference type="Pfam" id="PF02311">
    <property type="entry name" value="AraC_binding"/>
    <property type="match status" value="1"/>
</dbReference>
<dbReference type="InterPro" id="IPR037923">
    <property type="entry name" value="HTH-like"/>
</dbReference>
<dbReference type="PROSITE" id="PS00041">
    <property type="entry name" value="HTH_ARAC_FAMILY_1"/>
    <property type="match status" value="1"/>
</dbReference>
<dbReference type="Gene3D" id="2.60.120.10">
    <property type="entry name" value="Jelly Rolls"/>
    <property type="match status" value="1"/>
</dbReference>
<dbReference type="InterPro" id="IPR009057">
    <property type="entry name" value="Homeodomain-like_sf"/>
</dbReference>
<evidence type="ECO:0000313" key="6">
    <source>
        <dbReference type="Proteomes" id="UP000284731"/>
    </source>
</evidence>
<dbReference type="PRINTS" id="PR00032">
    <property type="entry name" value="HTHARAC"/>
</dbReference>
<keyword evidence="1" id="KW-0805">Transcription regulation</keyword>